<dbReference type="Gene3D" id="3.55.50.30">
    <property type="match status" value="1"/>
</dbReference>
<evidence type="ECO:0000313" key="4">
    <source>
        <dbReference type="EMBL" id="PKQ63912.1"/>
    </source>
</evidence>
<evidence type="ECO:0000256" key="1">
    <source>
        <dbReference type="SAM" id="Phobius"/>
    </source>
</evidence>
<gene>
    <name evidence="4" type="ORF">BZG02_07835</name>
</gene>
<comment type="caution">
    <text evidence="4">The sequence shown here is derived from an EMBL/GenBank/DDBJ whole genome shotgun (WGS) entry which is preliminary data.</text>
</comment>
<dbReference type="PANTHER" id="PTHR30273:SF2">
    <property type="entry name" value="PROTEIN FECR"/>
    <property type="match status" value="1"/>
</dbReference>
<accession>A0A2N3I0T4</accession>
<dbReference type="GO" id="GO:0016989">
    <property type="term" value="F:sigma factor antagonist activity"/>
    <property type="evidence" value="ECO:0007669"/>
    <property type="project" value="TreeGrafter"/>
</dbReference>
<feature type="transmembrane region" description="Helical" evidence="1">
    <location>
        <begin position="90"/>
        <end position="111"/>
    </location>
</feature>
<name>A0A2N3I0T4_9BACT</name>
<keyword evidence="5" id="KW-1185">Reference proteome</keyword>
<dbReference type="EMBL" id="MVDD01000004">
    <property type="protein sequence ID" value="PKQ63912.1"/>
    <property type="molecule type" value="Genomic_DNA"/>
</dbReference>
<evidence type="ECO:0000259" key="3">
    <source>
        <dbReference type="Pfam" id="PF16344"/>
    </source>
</evidence>
<organism evidence="4 5">
    <name type="scientific">Labilibaculum filiforme</name>
    <dbReference type="NCBI Taxonomy" id="1940526"/>
    <lineage>
        <taxon>Bacteria</taxon>
        <taxon>Pseudomonadati</taxon>
        <taxon>Bacteroidota</taxon>
        <taxon>Bacteroidia</taxon>
        <taxon>Marinilabiliales</taxon>
        <taxon>Marinifilaceae</taxon>
        <taxon>Labilibaculum</taxon>
    </lineage>
</organism>
<feature type="domain" description="Protein FecR C-terminal" evidence="3">
    <location>
        <begin position="315"/>
        <end position="384"/>
    </location>
</feature>
<keyword evidence="1" id="KW-0472">Membrane</keyword>
<sequence length="386" mass="44448">MVQMQLQMVKKIENKIKKADAYAKSILNSKQDDSGMSALEKEALSALNDGSYKAWREKSIKVYNQEENWKRVEAQIKGRRNTPVYRTMQFWQSIAAVFVIFILAGGAYFIFNDLITTKPELIQPGTSLAYLEVNGDERIALAQKDTVLQFSKTKAMVNSGKITYSLYDSELSRNEYHKINVPRNGEYYVVLPDGTKAWVNSASSIGFYSQFSANKRIIELQGEAYFEVEKDSLRPFIVRTTNMDVRVLGTHFNVKAYADEDYTYTTLSEGKVQLTMGEKRANMIPNQQIVLDNLTGKYEAKQVDASIYTAWKDGKFIFRDEPLENIMSCLSRWYDIEVFYPNQDIKKELFSMRVNRYEDIDALLKKMEKTGALRFTLSKKAVVVER</sequence>
<keyword evidence="1" id="KW-0812">Transmembrane</keyword>
<dbReference type="Pfam" id="PF04773">
    <property type="entry name" value="FecR"/>
    <property type="match status" value="1"/>
</dbReference>
<dbReference type="FunFam" id="2.60.120.1440:FF:000001">
    <property type="entry name" value="Putative anti-sigma factor"/>
    <property type="match status" value="1"/>
</dbReference>
<dbReference type="InterPro" id="IPR012373">
    <property type="entry name" value="Ferrdict_sens_TM"/>
</dbReference>
<reference evidence="4 5" key="1">
    <citation type="journal article" date="2017" name="Front. Microbiol.">
        <title>Labilibaculum manganireducens gen. nov., sp. nov. and Labilibaculum filiforme sp. nov., Novel Bacteroidetes Isolated from Subsurface Sediments of the Baltic Sea.</title>
        <authorList>
            <person name="Vandieken V."/>
            <person name="Marshall I.P."/>
            <person name="Niemann H."/>
            <person name="Engelen B."/>
            <person name="Cypionka H."/>
        </authorList>
    </citation>
    <scope>NUCLEOTIDE SEQUENCE [LARGE SCALE GENOMIC DNA]</scope>
    <source>
        <strain evidence="4 5">59.16B</strain>
    </source>
</reference>
<dbReference type="OrthoDB" id="1123467at2"/>
<dbReference type="Pfam" id="PF16344">
    <property type="entry name" value="FecR_C"/>
    <property type="match status" value="1"/>
</dbReference>
<dbReference type="InterPro" id="IPR006860">
    <property type="entry name" value="FecR"/>
</dbReference>
<dbReference type="AlphaFoldDB" id="A0A2N3I0T4"/>
<evidence type="ECO:0000313" key="5">
    <source>
        <dbReference type="Proteomes" id="UP000233535"/>
    </source>
</evidence>
<evidence type="ECO:0008006" key="6">
    <source>
        <dbReference type="Google" id="ProtNLM"/>
    </source>
</evidence>
<dbReference type="Gene3D" id="2.60.120.1440">
    <property type="match status" value="1"/>
</dbReference>
<dbReference type="Proteomes" id="UP000233535">
    <property type="component" value="Unassembled WGS sequence"/>
</dbReference>
<evidence type="ECO:0000259" key="2">
    <source>
        <dbReference type="Pfam" id="PF04773"/>
    </source>
</evidence>
<keyword evidence="1" id="KW-1133">Transmembrane helix</keyword>
<proteinExistence type="predicted"/>
<dbReference type="PANTHER" id="PTHR30273">
    <property type="entry name" value="PERIPLASMIC SIGNAL SENSOR AND SIGMA FACTOR ACTIVATOR FECR-RELATED"/>
    <property type="match status" value="1"/>
</dbReference>
<feature type="domain" description="FecR protein" evidence="2">
    <location>
        <begin position="179"/>
        <end position="273"/>
    </location>
</feature>
<dbReference type="InterPro" id="IPR032508">
    <property type="entry name" value="FecR_C"/>
</dbReference>
<protein>
    <recommendedName>
        <fullName evidence="6">FecR protein domain-containing protein</fullName>
    </recommendedName>
</protein>